<reference evidence="2" key="1">
    <citation type="journal article" date="2019" name="Int. J. Syst. Evol. Microbiol.">
        <title>The Global Catalogue of Microorganisms (GCM) 10K type strain sequencing project: providing services to taxonomists for standard genome sequencing and annotation.</title>
        <authorList>
            <consortium name="The Broad Institute Genomics Platform"/>
            <consortium name="The Broad Institute Genome Sequencing Center for Infectious Disease"/>
            <person name="Wu L."/>
            <person name="Ma J."/>
        </authorList>
    </citation>
    <scope>NUCLEOTIDE SEQUENCE [LARGE SCALE GENOMIC DNA]</scope>
    <source>
        <strain evidence="2">JCM 16545</strain>
    </source>
</reference>
<dbReference type="Proteomes" id="UP001597369">
    <property type="component" value="Unassembled WGS sequence"/>
</dbReference>
<accession>A0ABW4X2P6</accession>
<gene>
    <name evidence="1" type="ORF">ACFSKU_16160</name>
</gene>
<keyword evidence="2" id="KW-1185">Reference proteome</keyword>
<protein>
    <recommendedName>
        <fullName evidence="3">STAS/SEC14 domain-containing protein</fullName>
    </recommendedName>
</protein>
<name>A0ABW4X2P6_9BACT</name>
<sequence>MICARKSFSVSSEAHENRLYLECFAELQSEEFRKSLLEALQFAKENHIKQWVLDFKKIGKLSEEEETWLHAELFPKMMMMLGSDNFVAIVLSEQCYKHLLSEAGFYGLQSYNSFIIMNTFYEVENAISWLDSSSLRCA</sequence>
<proteinExistence type="predicted"/>
<evidence type="ECO:0008006" key="3">
    <source>
        <dbReference type="Google" id="ProtNLM"/>
    </source>
</evidence>
<organism evidence="1 2">
    <name type="scientific">Pontibacter silvestris</name>
    <dbReference type="NCBI Taxonomy" id="2305183"/>
    <lineage>
        <taxon>Bacteria</taxon>
        <taxon>Pseudomonadati</taxon>
        <taxon>Bacteroidota</taxon>
        <taxon>Cytophagia</taxon>
        <taxon>Cytophagales</taxon>
        <taxon>Hymenobacteraceae</taxon>
        <taxon>Pontibacter</taxon>
    </lineage>
</organism>
<comment type="caution">
    <text evidence="1">The sequence shown here is derived from an EMBL/GenBank/DDBJ whole genome shotgun (WGS) entry which is preliminary data.</text>
</comment>
<dbReference type="EMBL" id="JBHUHV010000053">
    <property type="protein sequence ID" value="MFD2068425.1"/>
    <property type="molecule type" value="Genomic_DNA"/>
</dbReference>
<evidence type="ECO:0000313" key="2">
    <source>
        <dbReference type="Proteomes" id="UP001597369"/>
    </source>
</evidence>
<evidence type="ECO:0000313" key="1">
    <source>
        <dbReference type="EMBL" id="MFD2068425.1"/>
    </source>
</evidence>
<dbReference type="RefSeq" id="WP_229959453.1">
    <property type="nucleotide sequence ID" value="NZ_JAJJWI010000005.1"/>
</dbReference>